<dbReference type="Gene3D" id="2.60.420.10">
    <property type="entry name" value="Maltose phosphorylase, domain 3"/>
    <property type="match status" value="1"/>
</dbReference>
<protein>
    <recommendedName>
        <fullName evidence="2">alpha-L-rhamnosidase</fullName>
        <ecNumber evidence="2">3.2.1.40</ecNumber>
    </recommendedName>
</protein>
<evidence type="ECO:0000259" key="5">
    <source>
        <dbReference type="Pfam" id="PF08531"/>
    </source>
</evidence>
<dbReference type="EC" id="3.2.1.40" evidence="2"/>
<accession>A0A1Q2CKC6</accession>
<keyword evidence="9" id="KW-1185">Reference proteome</keyword>
<dbReference type="GO" id="GO:0005975">
    <property type="term" value="P:carbohydrate metabolic process"/>
    <property type="evidence" value="ECO:0007669"/>
    <property type="project" value="InterPro"/>
</dbReference>
<dbReference type="Proteomes" id="UP000188145">
    <property type="component" value="Chromosome"/>
</dbReference>
<dbReference type="KEGG" id="tes:BW730_02375"/>
<dbReference type="InterPro" id="IPR035398">
    <property type="entry name" value="Bac_rhamnosid_C"/>
</dbReference>
<keyword evidence="3" id="KW-0378">Hydrolase</keyword>
<proteinExistence type="predicted"/>
<dbReference type="Pfam" id="PF17390">
    <property type="entry name" value="Bac_rhamnosid_C"/>
    <property type="match status" value="1"/>
</dbReference>
<dbReference type="PIRSF" id="PIRSF010631">
    <property type="entry name" value="A-rhamnsds"/>
    <property type="match status" value="1"/>
</dbReference>
<dbReference type="AlphaFoldDB" id="A0A1Q2CKC6"/>
<dbReference type="Gene3D" id="2.60.40.10">
    <property type="entry name" value="Immunoglobulins"/>
    <property type="match status" value="1"/>
</dbReference>
<dbReference type="SUPFAM" id="SSF48208">
    <property type="entry name" value="Six-hairpin glycosidases"/>
    <property type="match status" value="1"/>
</dbReference>
<dbReference type="RefSeq" id="WP_077684854.1">
    <property type="nucleotide sequence ID" value="NZ_CP019606.1"/>
</dbReference>
<dbReference type="Pfam" id="PF25788">
    <property type="entry name" value="Ig_Rha78A_N"/>
    <property type="match status" value="1"/>
</dbReference>
<dbReference type="PANTHER" id="PTHR33307">
    <property type="entry name" value="ALPHA-RHAMNOSIDASE (EUROFUNG)"/>
    <property type="match status" value="1"/>
</dbReference>
<evidence type="ECO:0000256" key="3">
    <source>
        <dbReference type="ARBA" id="ARBA00022801"/>
    </source>
</evidence>
<dbReference type="InterPro" id="IPR035396">
    <property type="entry name" value="Bac_rhamnosid6H"/>
</dbReference>
<reference evidence="9" key="1">
    <citation type="submission" date="2017-02" db="EMBL/GenBank/DDBJ databases">
        <title>Tessaracoccus aquaemaris sp. nov., isolated from the intestine of a Korean rockfish, Sebastes schlegelii, in a marine aquaculture pond.</title>
        <authorList>
            <person name="Tak E.J."/>
            <person name="Bae J.-W."/>
        </authorList>
    </citation>
    <scope>NUCLEOTIDE SEQUENCE [LARGE SCALE GENOMIC DNA]</scope>
    <source>
        <strain evidence="9">NSG39</strain>
    </source>
</reference>
<dbReference type="Pfam" id="PF17389">
    <property type="entry name" value="Bac_rhamnosid6H"/>
    <property type="match status" value="1"/>
</dbReference>
<sequence length="932" mass="101351">MSSVIVSAPRLEHGDSEAGNVAVAAPRVSWTSATEVPNWEQASAEISLTTHRGTTSATVAGDQSRFLPWPFADLTPRESGEVRVRVAGPDGWSAWSEPTSFFASFLAPGEWDADFIGLESPQQDAQPFLARREFDVRQGLTQATWYATAQGVYEASVNGTPVDDQILKPGWTPYHLRLIHETNDVTSLLKPGTNAVGLAVTGGWYTERFGFQNQAAIVYGEQPSVAGQLHLEYDDGTEEWVRTGPSWQVTDSGPWTASGIYRGEDFDARRIQPGWDKAGFQATGWAPATPQQAGLTPEARVSPEVRVVEQMPVKEVLGSGDGTYLLDFGQNLVGRLRITVQGEAGDTVTLRHAEVLDSGALGVRPLRAARATDTYTLAGGEPEEYAPTFTFHGFRYAEVSGWPGTFDPAAVTAEVIHSDMRRTGRFESSNELLNRLHENVVWGMRGNFLYLPTDCPQRDERLGWTGDIQIFGPSAAFLYDCDGFLDSWLRDVWLEQQEAGGGVAFVVPDVLRSGDVPTAAWGDVATVLPMVLFERFGDLEVVQRQYPSMKAWTDLLLKIAGDRHLWEGGFQFGDWVDPDSPPTDPARAKTDPDVVSGAFLYRSADLTARAADLLGFAEESAGYRAQAELVRQAWVNEYVSPAGRIVSDAQTAYALAIAFGIADEPLRAAFGSRLAELVRRDGYRISTGFVGTPLVNDALTTTGHDTEAARLLLQTDCPSWLYSVSMGATTIWERWDSLLPDGSINPGEMTSFNHYALGSVADWMHRVVAGLGADSPGYKTVRIAPRPLPGLDSASASYDGPYGPIKVSWIRDGGEIAVSAVVPPNSDAVVTLPGIDDFRAGSGEHEWRFASADQVPGEVRIGMDTPLVDIIDNEGAYLALRSAFERVDPALASDFNARTKWVPGQNLRAAFSIISPGVAPKVLEELEAFNKH</sequence>
<dbReference type="Pfam" id="PF08531">
    <property type="entry name" value="Bac_rhamnosid_N"/>
    <property type="match status" value="1"/>
</dbReference>
<name>A0A1Q2CKC6_9ACTN</name>
<feature type="domain" description="Alpha-L-rhamnosidase six-hairpin glycosidase" evidence="6">
    <location>
        <begin position="421"/>
        <end position="768"/>
    </location>
</feature>
<dbReference type="InterPro" id="IPR016007">
    <property type="entry name" value="Alpha_rhamnosid"/>
</dbReference>
<dbReference type="InterPro" id="IPR013783">
    <property type="entry name" value="Ig-like_fold"/>
</dbReference>
<evidence type="ECO:0000259" key="7">
    <source>
        <dbReference type="Pfam" id="PF17390"/>
    </source>
</evidence>
<dbReference type="EMBL" id="CP019606">
    <property type="protein sequence ID" value="AQP46554.1"/>
    <property type="molecule type" value="Genomic_DNA"/>
</dbReference>
<dbReference type="STRING" id="1332264.BW730_02375"/>
<evidence type="ECO:0000313" key="9">
    <source>
        <dbReference type="Proteomes" id="UP000188145"/>
    </source>
</evidence>
<evidence type="ECO:0000256" key="1">
    <source>
        <dbReference type="ARBA" id="ARBA00001445"/>
    </source>
</evidence>
<dbReference type="InterPro" id="IPR008928">
    <property type="entry name" value="6-hairpin_glycosidase_sf"/>
</dbReference>
<evidence type="ECO:0000259" key="6">
    <source>
        <dbReference type="Pfam" id="PF17389"/>
    </source>
</evidence>
<gene>
    <name evidence="8" type="ORF">BW730_02375</name>
</gene>
<organism evidence="8 9">
    <name type="scientific">Tessaracoccus aquimaris</name>
    <dbReference type="NCBI Taxonomy" id="1332264"/>
    <lineage>
        <taxon>Bacteria</taxon>
        <taxon>Bacillati</taxon>
        <taxon>Actinomycetota</taxon>
        <taxon>Actinomycetes</taxon>
        <taxon>Propionibacteriales</taxon>
        <taxon>Propionibacteriaceae</taxon>
        <taxon>Tessaracoccus</taxon>
    </lineage>
</organism>
<evidence type="ECO:0000256" key="2">
    <source>
        <dbReference type="ARBA" id="ARBA00012652"/>
    </source>
</evidence>
<feature type="domain" description="Bacterial alpha-L-rhamnosidase N-terminal" evidence="5">
    <location>
        <begin position="140"/>
        <end position="308"/>
    </location>
</feature>
<dbReference type="Gene3D" id="1.50.10.10">
    <property type="match status" value="1"/>
</dbReference>
<evidence type="ECO:0000313" key="8">
    <source>
        <dbReference type="EMBL" id="AQP46554.1"/>
    </source>
</evidence>
<dbReference type="GO" id="GO:0030596">
    <property type="term" value="F:alpha-L-rhamnosidase activity"/>
    <property type="evidence" value="ECO:0007669"/>
    <property type="project" value="UniProtKB-EC"/>
</dbReference>
<dbReference type="PANTHER" id="PTHR33307:SF6">
    <property type="entry name" value="ALPHA-RHAMNOSIDASE (EUROFUNG)-RELATED"/>
    <property type="match status" value="1"/>
</dbReference>
<dbReference type="OrthoDB" id="9761045at2"/>
<dbReference type="InterPro" id="IPR013737">
    <property type="entry name" value="Bac_rhamnosid_N"/>
</dbReference>
<evidence type="ECO:0000259" key="4">
    <source>
        <dbReference type="Pfam" id="PF05592"/>
    </source>
</evidence>
<dbReference type="Pfam" id="PF05592">
    <property type="entry name" value="Bac_rhamnosid"/>
    <property type="match status" value="1"/>
</dbReference>
<dbReference type="Gene3D" id="2.60.120.260">
    <property type="entry name" value="Galactose-binding domain-like"/>
    <property type="match status" value="2"/>
</dbReference>
<dbReference type="InterPro" id="IPR008902">
    <property type="entry name" value="Rhamnosid_concanavalin"/>
</dbReference>
<feature type="domain" description="Alpha-L-rhamnosidase concanavalin-like" evidence="4">
    <location>
        <begin position="320"/>
        <end position="417"/>
    </location>
</feature>
<comment type="catalytic activity">
    <reaction evidence="1">
        <text>Hydrolysis of terminal non-reducing alpha-L-rhamnose residues in alpha-L-rhamnosides.</text>
        <dbReference type="EC" id="3.2.1.40"/>
    </reaction>
</comment>
<feature type="domain" description="Alpha-L-rhamnosidase C-terminal" evidence="7">
    <location>
        <begin position="770"/>
        <end position="839"/>
    </location>
</feature>
<dbReference type="InterPro" id="IPR012341">
    <property type="entry name" value="6hp_glycosidase-like_sf"/>
</dbReference>